<dbReference type="EMBL" id="VSSQ01058365">
    <property type="protein sequence ID" value="MPN12089.1"/>
    <property type="molecule type" value="Genomic_DNA"/>
</dbReference>
<evidence type="ECO:0000313" key="1">
    <source>
        <dbReference type="EMBL" id="MPN12089.1"/>
    </source>
</evidence>
<sequence>MGGCKHHDTQRKLLVDDWLDQDVARSERGDHPVDLNEVGNIYLSRLKGLKALQHQCILR</sequence>
<proteinExistence type="predicted"/>
<organism evidence="1">
    <name type="scientific">bioreactor metagenome</name>
    <dbReference type="NCBI Taxonomy" id="1076179"/>
    <lineage>
        <taxon>unclassified sequences</taxon>
        <taxon>metagenomes</taxon>
        <taxon>ecological metagenomes</taxon>
    </lineage>
</organism>
<dbReference type="AlphaFoldDB" id="A0A645FFG6"/>
<gene>
    <name evidence="1" type="ORF">SDC9_159399</name>
</gene>
<reference evidence="1" key="1">
    <citation type="submission" date="2019-08" db="EMBL/GenBank/DDBJ databases">
        <authorList>
            <person name="Kucharzyk K."/>
            <person name="Murdoch R.W."/>
            <person name="Higgins S."/>
            <person name="Loffler F."/>
        </authorList>
    </citation>
    <scope>NUCLEOTIDE SEQUENCE</scope>
</reference>
<name>A0A645FFG6_9ZZZZ</name>
<comment type="caution">
    <text evidence="1">The sequence shown here is derived from an EMBL/GenBank/DDBJ whole genome shotgun (WGS) entry which is preliminary data.</text>
</comment>
<accession>A0A645FFG6</accession>
<protein>
    <submittedName>
        <fullName evidence="1">Uncharacterized protein</fullName>
    </submittedName>
</protein>